<accession>A0ABY5IRK9</accession>
<dbReference type="GO" id="GO:0016740">
    <property type="term" value="F:transferase activity"/>
    <property type="evidence" value="ECO:0007669"/>
    <property type="project" value="UniProtKB-KW"/>
</dbReference>
<dbReference type="SUPFAM" id="SSF51161">
    <property type="entry name" value="Trimeric LpxA-like enzymes"/>
    <property type="match status" value="1"/>
</dbReference>
<dbReference type="EMBL" id="CP101751">
    <property type="protein sequence ID" value="UUC45478.1"/>
    <property type="molecule type" value="Genomic_DNA"/>
</dbReference>
<dbReference type="Gene3D" id="2.160.10.10">
    <property type="entry name" value="Hexapeptide repeat proteins"/>
    <property type="match status" value="1"/>
</dbReference>
<keyword evidence="2" id="KW-1185">Reference proteome</keyword>
<proteinExistence type="predicted"/>
<evidence type="ECO:0000313" key="2">
    <source>
        <dbReference type="Proteomes" id="UP001059844"/>
    </source>
</evidence>
<name>A0ABY5IRK9_9FLAO</name>
<keyword evidence="1" id="KW-0808">Transferase</keyword>
<organism evidence="1 2">
    <name type="scientific">Flavobacterium cerinum</name>
    <dbReference type="NCBI Taxonomy" id="2502784"/>
    <lineage>
        <taxon>Bacteria</taxon>
        <taxon>Pseudomonadati</taxon>
        <taxon>Bacteroidota</taxon>
        <taxon>Flavobacteriia</taxon>
        <taxon>Flavobacteriales</taxon>
        <taxon>Flavobacteriaceae</taxon>
        <taxon>Flavobacterium</taxon>
    </lineage>
</organism>
<reference evidence="1" key="1">
    <citation type="submission" date="2022-07" db="EMBL/GenBank/DDBJ databases">
        <title>Isolation, identification, and degradation of a PFOSA degrading strain from sewage treatment plant.</title>
        <authorList>
            <person name="Zhang L."/>
            <person name="Huo Y."/>
        </authorList>
    </citation>
    <scope>NUCLEOTIDE SEQUENCE</scope>
    <source>
        <strain evidence="1">C1</strain>
    </source>
</reference>
<dbReference type="RefSeq" id="WP_256551173.1">
    <property type="nucleotide sequence ID" value="NZ_CP101751.1"/>
</dbReference>
<sequence>MGIYRRLKKIHHKLLFFSTVNWIKTLYFNFKMFPFDQAKKLPVFFYGKVKFQRLTGKVTINAPLELGMIGFGQRYEMNTVHRGTAEIKIAGTLVFNGYTQFGKDYFLYVGENAYCEFGNMNSLATNSKTICTHSIIIGNYVQTGADTQIIDTNFHPMENKITGEKYPVSEPIRIGSYIYIGNRVSIMQKTVLPDYCSVASSSLCNKDYSELEPHSIIGGLPAELRKKNVGRDWESEKEDMKRWLVVTNILKNN</sequence>
<gene>
    <name evidence="1" type="ORF">NOX80_17880</name>
</gene>
<protein>
    <submittedName>
        <fullName evidence="1">Transferase</fullName>
    </submittedName>
</protein>
<dbReference type="Proteomes" id="UP001059844">
    <property type="component" value="Chromosome"/>
</dbReference>
<dbReference type="InterPro" id="IPR011004">
    <property type="entry name" value="Trimer_LpxA-like_sf"/>
</dbReference>
<evidence type="ECO:0000313" key="1">
    <source>
        <dbReference type="EMBL" id="UUC45478.1"/>
    </source>
</evidence>